<dbReference type="PATRIC" id="fig|584657.3.peg.1821"/>
<organism evidence="1 2">
    <name type="scientific">Intrasporangium chromatireducens Q5-1</name>
    <dbReference type="NCBI Taxonomy" id="584657"/>
    <lineage>
        <taxon>Bacteria</taxon>
        <taxon>Bacillati</taxon>
        <taxon>Actinomycetota</taxon>
        <taxon>Actinomycetes</taxon>
        <taxon>Micrococcales</taxon>
        <taxon>Intrasporangiaceae</taxon>
        <taxon>Intrasporangium</taxon>
    </lineage>
</organism>
<evidence type="ECO:0000313" key="2">
    <source>
        <dbReference type="Proteomes" id="UP000019494"/>
    </source>
</evidence>
<gene>
    <name evidence="1" type="ORF">N864_22880</name>
</gene>
<reference evidence="2" key="1">
    <citation type="submission" date="2013-08" db="EMBL/GenBank/DDBJ databases">
        <title>Intrasporangium oryzae NRRL B-24470.</title>
        <authorList>
            <person name="Liu H."/>
            <person name="Wang G."/>
        </authorList>
    </citation>
    <scope>NUCLEOTIDE SEQUENCE [LARGE SCALE GENOMIC DNA]</scope>
    <source>
        <strain evidence="2">Q5-1</strain>
    </source>
</reference>
<dbReference type="Proteomes" id="UP000019494">
    <property type="component" value="Unassembled WGS sequence"/>
</dbReference>
<keyword evidence="2" id="KW-1185">Reference proteome</keyword>
<dbReference type="InterPro" id="IPR012545">
    <property type="entry name" value="DUF1697"/>
</dbReference>
<dbReference type="Pfam" id="PF08002">
    <property type="entry name" value="DUF1697"/>
    <property type="match status" value="1"/>
</dbReference>
<evidence type="ECO:0000313" key="1">
    <source>
        <dbReference type="EMBL" id="EWT06250.1"/>
    </source>
</evidence>
<dbReference type="Gene3D" id="3.30.70.1280">
    <property type="entry name" value="SP0830-like domains"/>
    <property type="match status" value="1"/>
</dbReference>
<dbReference type="RefSeq" id="WP_034715816.1">
    <property type="nucleotide sequence ID" value="NZ_AWQS01000057.1"/>
</dbReference>
<comment type="caution">
    <text evidence="1">The sequence shown here is derived from an EMBL/GenBank/DDBJ whole genome shotgun (WGS) entry which is preliminary data.</text>
</comment>
<dbReference type="SUPFAM" id="SSF160379">
    <property type="entry name" value="SP0830-like"/>
    <property type="match status" value="1"/>
</dbReference>
<proteinExistence type="predicted"/>
<dbReference type="PANTHER" id="PTHR36439:SF1">
    <property type="entry name" value="DUF1697 DOMAIN-CONTAINING PROTEIN"/>
    <property type="match status" value="1"/>
</dbReference>
<dbReference type="PIRSF" id="PIRSF008502">
    <property type="entry name" value="UCP008502"/>
    <property type="match status" value="1"/>
</dbReference>
<accession>W9GJH5</accession>
<name>W9GJH5_9MICO</name>
<sequence>MPSHVALLRGINVGGRGKLPMAQLRAVLESLGHRDVATYIQSGNAVFTATGRPRTTALAREIEDAIESAAGFRPPTVVLTGAELAAVSADNPFPHVTEAKQLHAGFFPGPLGRSYAAQARDAQQLAHDQGSRDEVAIDGSVVYLHTPDGLGRSRLAELLGRIKGDDGGKVLGTFRNWATVGKLLDLLDEPPG</sequence>
<dbReference type="PANTHER" id="PTHR36439">
    <property type="entry name" value="BLL4334 PROTEIN"/>
    <property type="match status" value="1"/>
</dbReference>
<dbReference type="OrthoDB" id="9806494at2"/>
<dbReference type="AlphaFoldDB" id="W9GJH5"/>
<dbReference type="EMBL" id="AWQS01000057">
    <property type="protein sequence ID" value="EWT06250.1"/>
    <property type="molecule type" value="Genomic_DNA"/>
</dbReference>
<protein>
    <recommendedName>
        <fullName evidence="3">DUF1697 domain-containing protein</fullName>
    </recommendedName>
</protein>
<evidence type="ECO:0008006" key="3">
    <source>
        <dbReference type="Google" id="ProtNLM"/>
    </source>
</evidence>